<dbReference type="SUPFAM" id="SSF90123">
    <property type="entry name" value="ABC transporter transmembrane region"/>
    <property type="match status" value="1"/>
</dbReference>
<keyword evidence="5" id="KW-0547">Nucleotide-binding</keyword>
<evidence type="ECO:0000256" key="4">
    <source>
        <dbReference type="ARBA" id="ARBA00022737"/>
    </source>
</evidence>
<keyword evidence="4" id="KW-0677">Repeat</keyword>
<dbReference type="InterPro" id="IPR003439">
    <property type="entry name" value="ABC_transporter-like_ATP-bd"/>
</dbReference>
<evidence type="ECO:0000256" key="5">
    <source>
        <dbReference type="ARBA" id="ARBA00022741"/>
    </source>
</evidence>
<evidence type="ECO:0000256" key="10">
    <source>
        <dbReference type="SAM" id="Phobius"/>
    </source>
</evidence>
<dbReference type="GO" id="GO:0140359">
    <property type="term" value="F:ABC-type transporter activity"/>
    <property type="evidence" value="ECO:0007669"/>
    <property type="project" value="InterPro"/>
</dbReference>
<dbReference type="PROSITE" id="PS00211">
    <property type="entry name" value="ABC_TRANSPORTER_1"/>
    <property type="match status" value="1"/>
</dbReference>
<dbReference type="GO" id="GO:0016887">
    <property type="term" value="F:ATP hydrolysis activity"/>
    <property type="evidence" value="ECO:0007669"/>
    <property type="project" value="InterPro"/>
</dbReference>
<feature type="transmembrane region" description="Helical" evidence="10">
    <location>
        <begin position="435"/>
        <end position="458"/>
    </location>
</feature>
<dbReference type="InterPro" id="IPR036640">
    <property type="entry name" value="ABC1_TM_sf"/>
</dbReference>
<proteinExistence type="inferred from homology"/>
<gene>
    <name evidence="13" type="ORF">Din_002731</name>
</gene>
<organism evidence="13">
    <name type="scientific">Davidia involucrata</name>
    <name type="common">Dove tree</name>
    <dbReference type="NCBI Taxonomy" id="16924"/>
    <lineage>
        <taxon>Eukaryota</taxon>
        <taxon>Viridiplantae</taxon>
        <taxon>Streptophyta</taxon>
        <taxon>Embryophyta</taxon>
        <taxon>Tracheophyta</taxon>
        <taxon>Spermatophyta</taxon>
        <taxon>Magnoliopsida</taxon>
        <taxon>eudicotyledons</taxon>
        <taxon>Gunneridae</taxon>
        <taxon>Pentapetalae</taxon>
        <taxon>asterids</taxon>
        <taxon>Cornales</taxon>
        <taxon>Nyssaceae</taxon>
        <taxon>Davidia</taxon>
    </lineage>
</organism>
<dbReference type="InterPro" id="IPR017871">
    <property type="entry name" value="ABC_transporter-like_CS"/>
</dbReference>
<feature type="transmembrane region" description="Helical" evidence="10">
    <location>
        <begin position="358"/>
        <end position="377"/>
    </location>
</feature>
<dbReference type="CDD" id="cd03249">
    <property type="entry name" value="ABC_MTABC3_MDL1_MDL2"/>
    <property type="match status" value="1"/>
</dbReference>
<dbReference type="SUPFAM" id="SSF52540">
    <property type="entry name" value="P-loop containing nucleoside triphosphate hydrolases"/>
    <property type="match status" value="2"/>
</dbReference>
<evidence type="ECO:0000256" key="3">
    <source>
        <dbReference type="ARBA" id="ARBA00022692"/>
    </source>
</evidence>
<dbReference type="GO" id="GO:0016020">
    <property type="term" value="C:membrane"/>
    <property type="evidence" value="ECO:0007669"/>
    <property type="project" value="InterPro"/>
</dbReference>
<keyword evidence="6" id="KW-0067">ATP-binding</keyword>
<dbReference type="FunFam" id="1.20.1560.10:FF:000126">
    <property type="entry name" value="Putative ABC transporter B family member 8"/>
    <property type="match status" value="1"/>
</dbReference>
<keyword evidence="9" id="KW-0325">Glycoprotein</keyword>
<dbReference type="GO" id="GO:0005524">
    <property type="term" value="F:ATP binding"/>
    <property type="evidence" value="ECO:0007669"/>
    <property type="project" value="UniProtKB-KW"/>
</dbReference>
<sequence length="776" mass="84884">MQQLKRSSKQLKLQMPITSFPSCHKDTIPRQVGERGVQMSGGQKQRIAIARAVIREPRILLLDEATSALDSESERTVQQALDKAAVGRTTIVVAHRLSTIHNADIIAVIQNGQVMETGSHEELSQDQNGIYTSLLRLQQMEITIGKEKPSLPCIGTSNYTSSCLKSTTSSSAAEQEVIEASQDGKRKTKQNAQIPSIQRVLLLNLPEWKQAILGCLSAALAGAVQPIFGYSLGSMISIYFLSDHSEIKTKTKIYALLYLGLAVFSLLITIIQHYNFAAMGEYLTKRIRESMLFKILTFEVEWFDQDENSTGAICSRLANDANSVRTLVGDRMSLFVEAVSAVIISCTMGLVIALRLAVVMIAIQPIIVGCLYGRRMLLKSTSKKAIKAQNESGKLAAEAVSNIRTVTAFSSQARILTVFNQAQEGPRRESNRQSWFAGIGMGTCRIIISCSYALSFWYGGRLVSNGLISAKALFETFLILMNTGRVIADAGTLTTDVAKGADAVNSVFAVLDRSTRIEPEDPEGFKPDKLRGSIEFCDVHFAYPARPDLIIFDGLTLTIDEGMSTALVGPSGSGKSTIIALIERFYDPLMGSVMIDGRDLKSYHLRCMRKHIALVSQEPTLFAGTIKENIAYGGPDNMNESEILEAARAANAHDFITQLKDGYETWCGDRGLQLSGGQKQRIAIARAIVKNPSVLLLDEATSALDGQAERVVQDALERVMFGRTSVVVAHRLSTIKNCDEIVVLDKGEVVEKGTHAFLLEKGSVGAYYSLVTLQHH</sequence>
<evidence type="ECO:0000256" key="9">
    <source>
        <dbReference type="ARBA" id="ARBA00023180"/>
    </source>
</evidence>
<dbReference type="PANTHER" id="PTHR45136">
    <property type="entry name" value="ABC TRANSPORTER DOMAIN-CONTAINING PROTEIN"/>
    <property type="match status" value="1"/>
</dbReference>
<dbReference type="Gene3D" id="3.40.50.300">
    <property type="entry name" value="P-loop containing nucleotide triphosphate hydrolases"/>
    <property type="match status" value="2"/>
</dbReference>
<evidence type="ECO:0000256" key="1">
    <source>
        <dbReference type="ARBA" id="ARBA00007577"/>
    </source>
</evidence>
<comment type="similarity">
    <text evidence="1">Belongs to the ABC transporter superfamily. ABCB family. Multidrug resistance exporter (TC 3.A.1.201) subfamily.</text>
</comment>
<accession>A0A5B6YNA6</accession>
<evidence type="ECO:0000256" key="8">
    <source>
        <dbReference type="ARBA" id="ARBA00023136"/>
    </source>
</evidence>
<dbReference type="Pfam" id="PF00664">
    <property type="entry name" value="ABC_membrane"/>
    <property type="match status" value="1"/>
</dbReference>
<feature type="domain" description="ABC transporter" evidence="11">
    <location>
        <begin position="534"/>
        <end position="771"/>
    </location>
</feature>
<evidence type="ECO:0000256" key="7">
    <source>
        <dbReference type="ARBA" id="ARBA00022989"/>
    </source>
</evidence>
<keyword evidence="7 10" id="KW-1133">Transmembrane helix</keyword>
<dbReference type="PANTHER" id="PTHR45136:SF2">
    <property type="entry name" value="ABC TRANSPORTER DOMAIN-CONTAINING PROTEIN"/>
    <property type="match status" value="1"/>
</dbReference>
<evidence type="ECO:0000259" key="12">
    <source>
        <dbReference type="PROSITE" id="PS50929"/>
    </source>
</evidence>
<keyword evidence="2" id="KW-0813">Transport</keyword>
<feature type="transmembrane region" description="Helical" evidence="10">
    <location>
        <begin position="211"/>
        <end position="241"/>
    </location>
</feature>
<dbReference type="EMBL" id="GHES01002731">
    <property type="protein sequence ID" value="MPA33290.1"/>
    <property type="molecule type" value="Transcribed_RNA"/>
</dbReference>
<evidence type="ECO:0000259" key="11">
    <source>
        <dbReference type="PROSITE" id="PS50893"/>
    </source>
</evidence>
<feature type="domain" description="ABC transmembrane type-1" evidence="12">
    <location>
        <begin position="212"/>
        <end position="499"/>
    </location>
</feature>
<keyword evidence="3 10" id="KW-0812">Transmembrane</keyword>
<evidence type="ECO:0000256" key="6">
    <source>
        <dbReference type="ARBA" id="ARBA00022840"/>
    </source>
</evidence>
<dbReference type="InterPro" id="IPR003593">
    <property type="entry name" value="AAA+_ATPase"/>
</dbReference>
<dbReference type="Gene3D" id="1.20.1560.10">
    <property type="entry name" value="ABC transporter type 1, transmembrane domain"/>
    <property type="match status" value="2"/>
</dbReference>
<feature type="transmembrane region" description="Helical" evidence="10">
    <location>
        <begin position="253"/>
        <end position="276"/>
    </location>
</feature>
<name>A0A5B6YNA6_DAVIN</name>
<dbReference type="InterPro" id="IPR027417">
    <property type="entry name" value="P-loop_NTPase"/>
</dbReference>
<dbReference type="CDD" id="cd18578">
    <property type="entry name" value="ABC_6TM_Pgp_ABCB1_D2_like"/>
    <property type="match status" value="1"/>
</dbReference>
<dbReference type="PROSITE" id="PS50893">
    <property type="entry name" value="ABC_TRANSPORTER_2"/>
    <property type="match status" value="1"/>
</dbReference>
<dbReference type="FunFam" id="3.40.50.300:FF:000205">
    <property type="entry name" value="ABC transporter B family member 4"/>
    <property type="match status" value="1"/>
</dbReference>
<reference evidence="13" key="1">
    <citation type="submission" date="2019-08" db="EMBL/GenBank/DDBJ databases">
        <title>Reference gene set and small RNA set construction with multiple tissues from Davidia involucrata Baill.</title>
        <authorList>
            <person name="Yang H."/>
            <person name="Zhou C."/>
            <person name="Li G."/>
            <person name="Wang J."/>
            <person name="Gao P."/>
            <person name="Wang M."/>
            <person name="Wang R."/>
            <person name="Zhao Y."/>
        </authorList>
    </citation>
    <scope>NUCLEOTIDE SEQUENCE</scope>
    <source>
        <tissue evidence="13">Mixed with DoveR01_LX</tissue>
    </source>
</reference>
<dbReference type="PROSITE" id="PS50929">
    <property type="entry name" value="ABC_TM1F"/>
    <property type="match status" value="1"/>
</dbReference>
<dbReference type="SMART" id="SM00382">
    <property type="entry name" value="AAA"/>
    <property type="match status" value="1"/>
</dbReference>
<evidence type="ECO:0000256" key="2">
    <source>
        <dbReference type="ARBA" id="ARBA00022448"/>
    </source>
</evidence>
<dbReference type="Pfam" id="PF00005">
    <property type="entry name" value="ABC_tran"/>
    <property type="match status" value="2"/>
</dbReference>
<dbReference type="AlphaFoldDB" id="A0A5B6YNA6"/>
<dbReference type="InterPro" id="IPR011527">
    <property type="entry name" value="ABC1_TM_dom"/>
</dbReference>
<protein>
    <submittedName>
        <fullName evidence="13">Putative ABC transporter B family member 15-like</fullName>
    </submittedName>
</protein>
<keyword evidence="8 10" id="KW-0472">Membrane</keyword>
<evidence type="ECO:0000313" key="13">
    <source>
        <dbReference type="EMBL" id="MPA33290.1"/>
    </source>
</evidence>